<evidence type="ECO:0000256" key="5">
    <source>
        <dbReference type="ARBA" id="ARBA00023163"/>
    </source>
</evidence>
<organism evidence="10 11">
    <name type="scientific">Branchiostoma belcheri</name>
    <name type="common">Amphioxus</name>
    <dbReference type="NCBI Taxonomy" id="7741"/>
    <lineage>
        <taxon>Eukaryota</taxon>
        <taxon>Metazoa</taxon>
        <taxon>Chordata</taxon>
        <taxon>Cephalochordata</taxon>
        <taxon>Leptocardii</taxon>
        <taxon>Amphioxiformes</taxon>
        <taxon>Branchiostomatidae</taxon>
        <taxon>Branchiostoma</taxon>
    </lineage>
</organism>
<dbReference type="KEGG" id="bbel:109479213"/>
<feature type="compositionally biased region" description="Low complexity" evidence="8">
    <location>
        <begin position="565"/>
        <end position="582"/>
    </location>
</feature>
<protein>
    <submittedName>
        <fullName evidence="11">ETS domain-containing transcription factor ERF-like isoform X1</fullName>
    </submittedName>
</protein>
<dbReference type="PROSITE" id="PS00345">
    <property type="entry name" value="ETS_DOMAIN_1"/>
    <property type="match status" value="1"/>
</dbReference>
<feature type="region of interest" description="Disordered" evidence="8">
    <location>
        <begin position="422"/>
        <end position="462"/>
    </location>
</feature>
<feature type="domain" description="ETS" evidence="9">
    <location>
        <begin position="105"/>
        <end position="185"/>
    </location>
</feature>
<evidence type="ECO:0000256" key="3">
    <source>
        <dbReference type="ARBA" id="ARBA00023015"/>
    </source>
</evidence>
<dbReference type="Proteomes" id="UP000515135">
    <property type="component" value="Unplaced"/>
</dbReference>
<dbReference type="GO" id="GO:0005634">
    <property type="term" value="C:nucleus"/>
    <property type="evidence" value="ECO:0007669"/>
    <property type="project" value="UniProtKB-SubCell"/>
</dbReference>
<evidence type="ECO:0000256" key="6">
    <source>
        <dbReference type="ARBA" id="ARBA00023242"/>
    </source>
</evidence>
<dbReference type="FunFam" id="1.10.10.10:FF:000059">
    <property type="entry name" value="ETS translocation variant 3"/>
    <property type="match status" value="1"/>
</dbReference>
<dbReference type="InterPro" id="IPR036390">
    <property type="entry name" value="WH_DNA-bd_sf"/>
</dbReference>
<evidence type="ECO:0000313" key="11">
    <source>
        <dbReference type="RefSeq" id="XP_019636665.1"/>
    </source>
</evidence>
<keyword evidence="10" id="KW-1185">Reference proteome</keyword>
<dbReference type="SMART" id="SM00413">
    <property type="entry name" value="ETS"/>
    <property type="match status" value="1"/>
</dbReference>
<dbReference type="PROSITE" id="PS50061">
    <property type="entry name" value="ETS_DOMAIN_3"/>
    <property type="match status" value="1"/>
</dbReference>
<proteinExistence type="inferred from homology"/>
<name>A0A6P4Z5A5_BRABE</name>
<sequence>MYHMHQTCSRRPSGVVAVTSLHSSSFSSHIGGNRLKRVTVSSAMTSPFVNNISHSGFADPLSVMQQCTCADKLKSGIPLWRPGEAAPRLPEWAYKSESSPGSRQIQLWHFILELLQKEEFRDVIAWQGDYGEFVIKDPDEVARLWGMRKCKPHMNYDKLSRALRYYYNKRILHKTKGKRFTYKFNFNKLILVNYPVLDVDCGYYGPHFPTCEAAMQYPRPMPTLPSNVMMMDGAAAPIPPAAPQAVPARRPRGSVSDSSEESAPGDHTAEDGAAAHARLHYNHTMLQAHMYDRHLQMQEAQQQSMFRPSHRPPCLIPEPLRLGPASDPMAFHQLPRDHAFQPPKIHSESLPSTPSSLSDYSSSPQCSPMFDTASGTRFSFNFNFNAGSPFDRKPHQDLRSAFTTHVRVSSVDGEDKARLQEVSPGRITIDPTKDGRRERSPGRMPGLLSPPRPMERVRSRSPQRFVPKVVKTEEEDEKYTRGSSSQFLAVPRLLPMARRHSVDGCITSENNEEGARDRRQRWSVSDMLPDTGKAVDQEGGQNDEEGKDKSIPIKLRFKRKYSQSQEQPEGQDAPAPAAAETARVVRPWLDDDERVTTVRPRPRAFSTPAELSNQNSSANQQEKLTPSSTAPSAASSMGDLRREGSQEDSIPQGDAARSRADRRKNPHPLHVRVKVEQEEEPATPSSRNLAHHVRHYRPQILIKEEPEDLDDVFASE</sequence>
<feature type="compositionally biased region" description="Basic and acidic residues" evidence="8">
    <location>
        <begin position="431"/>
        <end position="441"/>
    </location>
</feature>
<gene>
    <name evidence="11" type="primary">LOC109479213</name>
</gene>
<keyword evidence="5" id="KW-0804">Transcription</keyword>
<feature type="region of interest" description="Disordered" evidence="8">
    <location>
        <begin position="235"/>
        <end position="269"/>
    </location>
</feature>
<feature type="compositionally biased region" description="Polar residues" evidence="8">
    <location>
        <begin position="609"/>
        <end position="624"/>
    </location>
</feature>
<evidence type="ECO:0000256" key="2">
    <source>
        <dbReference type="ARBA" id="ARBA00005562"/>
    </source>
</evidence>
<dbReference type="OrthoDB" id="10067219at2759"/>
<keyword evidence="4 7" id="KW-0238">DNA-binding</keyword>
<feature type="region of interest" description="Disordered" evidence="8">
    <location>
        <begin position="340"/>
        <end position="364"/>
    </location>
</feature>
<dbReference type="SUPFAM" id="SSF46785">
    <property type="entry name" value="Winged helix' DNA-binding domain"/>
    <property type="match status" value="1"/>
</dbReference>
<dbReference type="PRINTS" id="PR00454">
    <property type="entry name" value="ETSDOMAIN"/>
</dbReference>
<dbReference type="GeneID" id="109479213"/>
<evidence type="ECO:0000256" key="4">
    <source>
        <dbReference type="ARBA" id="ARBA00023125"/>
    </source>
</evidence>
<dbReference type="PANTHER" id="PTHR11849">
    <property type="entry name" value="ETS"/>
    <property type="match status" value="1"/>
</dbReference>
<feature type="compositionally biased region" description="Low complexity" evidence="8">
    <location>
        <begin position="348"/>
        <end position="364"/>
    </location>
</feature>
<comment type="similarity">
    <text evidence="2 7">Belongs to the ETS family.</text>
</comment>
<dbReference type="GO" id="GO:0030154">
    <property type="term" value="P:cell differentiation"/>
    <property type="evidence" value="ECO:0007669"/>
    <property type="project" value="TreeGrafter"/>
</dbReference>
<dbReference type="InterPro" id="IPR000418">
    <property type="entry name" value="Ets_dom"/>
</dbReference>
<dbReference type="AlphaFoldDB" id="A0A6P4Z5A5"/>
<keyword evidence="6 7" id="KW-0539">Nucleus</keyword>
<dbReference type="InterPro" id="IPR046328">
    <property type="entry name" value="ETS_fam"/>
</dbReference>
<evidence type="ECO:0000256" key="8">
    <source>
        <dbReference type="SAM" id="MobiDB-lite"/>
    </source>
</evidence>
<evidence type="ECO:0000256" key="7">
    <source>
        <dbReference type="RuleBase" id="RU004019"/>
    </source>
</evidence>
<comment type="subcellular location">
    <subcellularLocation>
        <location evidence="1 7">Nucleus</location>
    </subcellularLocation>
</comment>
<dbReference type="InterPro" id="IPR036388">
    <property type="entry name" value="WH-like_DNA-bd_sf"/>
</dbReference>
<evidence type="ECO:0000256" key="1">
    <source>
        <dbReference type="ARBA" id="ARBA00004123"/>
    </source>
</evidence>
<accession>A0A6P4Z5A5</accession>
<evidence type="ECO:0000259" key="9">
    <source>
        <dbReference type="PROSITE" id="PS50061"/>
    </source>
</evidence>
<dbReference type="Gene3D" id="1.10.10.10">
    <property type="entry name" value="Winged helix-like DNA-binding domain superfamily/Winged helix DNA-binding domain"/>
    <property type="match status" value="1"/>
</dbReference>
<feature type="compositionally biased region" description="Low complexity" evidence="8">
    <location>
        <begin position="625"/>
        <end position="636"/>
    </location>
</feature>
<dbReference type="Pfam" id="PF00178">
    <property type="entry name" value="Ets"/>
    <property type="match status" value="1"/>
</dbReference>
<dbReference type="GO" id="GO:0000981">
    <property type="term" value="F:DNA-binding transcription factor activity, RNA polymerase II-specific"/>
    <property type="evidence" value="ECO:0007669"/>
    <property type="project" value="TreeGrafter"/>
</dbReference>
<dbReference type="GO" id="GO:0043565">
    <property type="term" value="F:sequence-specific DNA binding"/>
    <property type="evidence" value="ECO:0007669"/>
    <property type="project" value="InterPro"/>
</dbReference>
<evidence type="ECO:0000313" key="10">
    <source>
        <dbReference type="Proteomes" id="UP000515135"/>
    </source>
</evidence>
<feature type="compositionally biased region" description="Basic residues" evidence="8">
    <location>
        <begin position="660"/>
        <end position="672"/>
    </location>
</feature>
<dbReference type="PANTHER" id="PTHR11849:SF59">
    <property type="entry name" value="ETS DOMAIN-CONTAINING PROTEIN"/>
    <property type="match status" value="1"/>
</dbReference>
<feature type="region of interest" description="Disordered" evidence="8">
    <location>
        <begin position="504"/>
        <end position="692"/>
    </location>
</feature>
<dbReference type="PROSITE" id="PS00346">
    <property type="entry name" value="ETS_DOMAIN_2"/>
    <property type="match status" value="1"/>
</dbReference>
<reference evidence="11" key="1">
    <citation type="submission" date="2025-08" db="UniProtKB">
        <authorList>
            <consortium name="RefSeq"/>
        </authorList>
    </citation>
    <scope>IDENTIFICATION</scope>
    <source>
        <tissue evidence="11">Gonad</tissue>
    </source>
</reference>
<keyword evidence="3" id="KW-0805">Transcription regulation</keyword>
<dbReference type="RefSeq" id="XP_019636665.1">
    <property type="nucleotide sequence ID" value="XM_019781106.1"/>
</dbReference>